<protein>
    <recommendedName>
        <fullName evidence="2">Retrotransposon gag domain-containing protein</fullName>
    </recommendedName>
</protein>
<evidence type="ECO:0000313" key="1">
    <source>
        <dbReference type="EMBL" id="KUM47695.1"/>
    </source>
</evidence>
<keyword evidence="1" id="KW-0496">Mitochondrion</keyword>
<sequence>MILAKLLLDITKFEGKVGEDPVNHVMTFHPWCSSNSLMNDSICLCLFQQTLTGVAVKWYIELPWASFSDFSSLEIEFFTHFQLPVRYETGTKLLTSLRKNASTHISDHIH</sequence>
<gene>
    <name evidence="1" type="ORF">ABT39_MTgene5882</name>
</gene>
<dbReference type="EMBL" id="LKAM01000007">
    <property type="protein sequence ID" value="KUM47695.1"/>
    <property type="molecule type" value="Genomic_DNA"/>
</dbReference>
<proteinExistence type="predicted"/>
<comment type="caution">
    <text evidence="1">The sequence shown here is derived from an EMBL/GenBank/DDBJ whole genome shotgun (WGS) entry which is preliminary data.</text>
</comment>
<name>A0A101LYJ7_PICGL</name>
<evidence type="ECO:0008006" key="2">
    <source>
        <dbReference type="Google" id="ProtNLM"/>
    </source>
</evidence>
<accession>A0A101LYJ7</accession>
<organism evidence="1">
    <name type="scientific">Picea glauca</name>
    <name type="common">White spruce</name>
    <name type="synonym">Pinus glauca</name>
    <dbReference type="NCBI Taxonomy" id="3330"/>
    <lineage>
        <taxon>Eukaryota</taxon>
        <taxon>Viridiplantae</taxon>
        <taxon>Streptophyta</taxon>
        <taxon>Embryophyta</taxon>
        <taxon>Tracheophyta</taxon>
        <taxon>Spermatophyta</taxon>
        <taxon>Pinopsida</taxon>
        <taxon>Pinidae</taxon>
        <taxon>Conifers I</taxon>
        <taxon>Pinales</taxon>
        <taxon>Pinaceae</taxon>
        <taxon>Picea</taxon>
    </lineage>
</organism>
<geneLocation type="mitochondrion" evidence="1"/>
<reference evidence="1" key="1">
    <citation type="journal article" date="2015" name="Genome Biol. Evol.">
        <title>Organellar Genomes of White Spruce (Picea glauca): Assembly and Annotation.</title>
        <authorList>
            <person name="Jackman S.D."/>
            <person name="Warren R.L."/>
            <person name="Gibb E.A."/>
            <person name="Vandervalk B.P."/>
            <person name="Mohamadi H."/>
            <person name="Chu J."/>
            <person name="Raymond A."/>
            <person name="Pleasance S."/>
            <person name="Coope R."/>
            <person name="Wildung M.R."/>
            <person name="Ritland C.E."/>
            <person name="Bousquet J."/>
            <person name="Jones S.J."/>
            <person name="Bohlmann J."/>
            <person name="Birol I."/>
        </authorList>
    </citation>
    <scope>NUCLEOTIDE SEQUENCE [LARGE SCALE GENOMIC DNA]</scope>
    <source>
        <tissue evidence="1">Flushing bud</tissue>
    </source>
</reference>
<dbReference type="AlphaFoldDB" id="A0A101LYJ7"/>